<gene>
    <name evidence="1" type="ORF">AMON00008_LOCUS18746</name>
</gene>
<sequence length="262" mass="28597">MSRYWSDEAYGKFYETSMAERGLVNKTAACGADAAGLREPTRAQFERFQEAFAEWSSGRGSLKRHDFQRFLLQLGLNLSAAQVRSLWSDVAAKADAPRIAHEEALLAYRQALSAPLQVHNAPGAKPPGRMPQGWGEGDLVAPRDDEEQPPWTYGGRGYAAAPRALPMTSCLVGGRSREGQGFCIPLEEARELLRAELPHRSAEDLLARYRARGSVPQAVLFDLIVDQAGVLDDGGAVLPSTPALRKPALQTPLLPRIRPVLA</sequence>
<organism evidence="1">
    <name type="scientific">Alexandrium monilatum</name>
    <dbReference type="NCBI Taxonomy" id="311494"/>
    <lineage>
        <taxon>Eukaryota</taxon>
        <taxon>Sar</taxon>
        <taxon>Alveolata</taxon>
        <taxon>Dinophyceae</taxon>
        <taxon>Gonyaulacales</taxon>
        <taxon>Pyrocystaceae</taxon>
        <taxon>Alexandrium</taxon>
    </lineage>
</organism>
<accession>A0A7S4UG39</accession>
<dbReference type="SUPFAM" id="SSF47473">
    <property type="entry name" value="EF-hand"/>
    <property type="match status" value="1"/>
</dbReference>
<dbReference type="EMBL" id="HBNR01027638">
    <property type="protein sequence ID" value="CAE4580381.1"/>
    <property type="molecule type" value="Transcribed_RNA"/>
</dbReference>
<protein>
    <submittedName>
        <fullName evidence="1">Uncharacterized protein</fullName>
    </submittedName>
</protein>
<proteinExistence type="predicted"/>
<dbReference type="AlphaFoldDB" id="A0A7S4UG39"/>
<reference evidence="1" key="1">
    <citation type="submission" date="2021-01" db="EMBL/GenBank/DDBJ databases">
        <authorList>
            <person name="Corre E."/>
            <person name="Pelletier E."/>
            <person name="Niang G."/>
            <person name="Scheremetjew M."/>
            <person name="Finn R."/>
            <person name="Kale V."/>
            <person name="Holt S."/>
            <person name="Cochrane G."/>
            <person name="Meng A."/>
            <person name="Brown T."/>
            <person name="Cohen L."/>
        </authorList>
    </citation>
    <scope>NUCLEOTIDE SEQUENCE</scope>
    <source>
        <strain evidence="1">CCMP3105</strain>
    </source>
</reference>
<name>A0A7S4UG39_9DINO</name>
<dbReference type="InterPro" id="IPR011992">
    <property type="entry name" value="EF-hand-dom_pair"/>
</dbReference>
<evidence type="ECO:0000313" key="1">
    <source>
        <dbReference type="EMBL" id="CAE4580381.1"/>
    </source>
</evidence>